<feature type="transmembrane region" description="Helical" evidence="6">
    <location>
        <begin position="288"/>
        <end position="310"/>
    </location>
</feature>
<dbReference type="InterPro" id="IPR005496">
    <property type="entry name" value="Integral_membrane_TerC"/>
</dbReference>
<comment type="similarity">
    <text evidence="2">Belongs to the TerC family.</text>
</comment>
<feature type="transmembrane region" description="Helical" evidence="6">
    <location>
        <begin position="105"/>
        <end position="123"/>
    </location>
</feature>
<dbReference type="Pfam" id="PF03741">
    <property type="entry name" value="TerC"/>
    <property type="match status" value="1"/>
</dbReference>
<evidence type="ECO:0000256" key="3">
    <source>
        <dbReference type="ARBA" id="ARBA00022692"/>
    </source>
</evidence>
<evidence type="ECO:0000256" key="2">
    <source>
        <dbReference type="ARBA" id="ARBA00007511"/>
    </source>
</evidence>
<dbReference type="InterPro" id="IPR022369">
    <property type="entry name" value="Integral_membrane_TerC_rswitch"/>
</dbReference>
<feature type="transmembrane region" description="Helical" evidence="6">
    <location>
        <begin position="129"/>
        <end position="147"/>
    </location>
</feature>
<evidence type="ECO:0000256" key="4">
    <source>
        <dbReference type="ARBA" id="ARBA00022989"/>
    </source>
</evidence>
<keyword evidence="4 6" id="KW-1133">Transmembrane helix</keyword>
<protein>
    <submittedName>
        <fullName evidence="7">Tellurite resistance protein TerC</fullName>
    </submittedName>
</protein>
<feature type="transmembrane region" description="Helical" evidence="6">
    <location>
        <begin position="40"/>
        <end position="62"/>
    </location>
</feature>
<evidence type="ECO:0000256" key="6">
    <source>
        <dbReference type="SAM" id="Phobius"/>
    </source>
</evidence>
<feature type="transmembrane region" description="Helical" evidence="6">
    <location>
        <begin position="252"/>
        <end position="276"/>
    </location>
</feature>
<feature type="transmembrane region" description="Helical" evidence="6">
    <location>
        <begin position="195"/>
        <end position="218"/>
    </location>
</feature>
<evidence type="ECO:0000256" key="5">
    <source>
        <dbReference type="ARBA" id="ARBA00023136"/>
    </source>
</evidence>
<dbReference type="RefSeq" id="WP_068120306.1">
    <property type="nucleotide sequence ID" value="NZ_CCXJ01000258.1"/>
</dbReference>
<comment type="subcellular location">
    <subcellularLocation>
        <location evidence="1">Membrane</location>
        <topology evidence="1">Multi-pass membrane protein</topology>
    </subcellularLocation>
</comment>
<feature type="transmembrane region" description="Helical" evidence="6">
    <location>
        <begin position="224"/>
        <end position="245"/>
    </location>
</feature>
<evidence type="ECO:0000313" key="7">
    <source>
        <dbReference type="EMBL" id="MDP9823201.1"/>
    </source>
</evidence>
<keyword evidence="8" id="KW-1185">Reference proteome</keyword>
<reference evidence="7 8" key="1">
    <citation type="submission" date="2023-07" db="EMBL/GenBank/DDBJ databases">
        <title>Sequencing the genomes of 1000 actinobacteria strains.</title>
        <authorList>
            <person name="Klenk H.-P."/>
        </authorList>
    </citation>
    <scope>NUCLEOTIDE SEQUENCE [LARGE SCALE GENOMIC DNA]</scope>
    <source>
        <strain evidence="7 8">GD13</strain>
    </source>
</reference>
<feature type="transmembrane region" description="Helical" evidence="6">
    <location>
        <begin position="74"/>
        <end position="93"/>
    </location>
</feature>
<dbReference type="PANTHER" id="PTHR30238">
    <property type="entry name" value="MEMBRANE BOUND PREDICTED REDOX MODULATOR"/>
    <property type="match status" value="1"/>
</dbReference>
<dbReference type="NCBIfam" id="TIGR03718">
    <property type="entry name" value="R_switched_Alx"/>
    <property type="match status" value="1"/>
</dbReference>
<keyword evidence="3 6" id="KW-0812">Transmembrane</keyword>
<dbReference type="EMBL" id="JAUSQM010000001">
    <property type="protein sequence ID" value="MDP9823201.1"/>
    <property type="molecule type" value="Genomic_DNA"/>
</dbReference>
<comment type="caution">
    <text evidence="7">The sequence shown here is derived from an EMBL/GenBank/DDBJ whole genome shotgun (WGS) entry which is preliminary data.</text>
</comment>
<evidence type="ECO:0000313" key="8">
    <source>
        <dbReference type="Proteomes" id="UP001240447"/>
    </source>
</evidence>
<gene>
    <name evidence="7" type="ORF">J2S59_003010</name>
</gene>
<organism evidence="7 8">
    <name type="scientific">Nocardioides massiliensis</name>
    <dbReference type="NCBI Taxonomy" id="1325935"/>
    <lineage>
        <taxon>Bacteria</taxon>
        <taxon>Bacillati</taxon>
        <taxon>Actinomycetota</taxon>
        <taxon>Actinomycetes</taxon>
        <taxon>Propionibacteriales</taxon>
        <taxon>Nocardioidaceae</taxon>
        <taxon>Nocardioides</taxon>
    </lineage>
</organism>
<proteinExistence type="inferred from homology"/>
<sequence>MAESSSLTWWAVTIGIVVVLLTLDFIIAARKPHHVGMREATIWSVFYIVVALVFGLFVIWFHGGQAGTEYYAGYIVEKSLSVDNLFVFLIIMTKFSVPDVLQQRVLLFGIAAALVLRAIFILIGAAALSLFSFMFLVFGLFLIYTAVQLARHRNEEPDADNALVRWVQKVLPTTDEYHGTALTIKENGKRVVTPLLIVFVAIAGTDVLFALDSIPAVFGITRDPFIVFATNAFALLGLRALYFLIHGLLDKLVFLSIGLSIILGFIGVKLIITWIHEDINAAVPHVPTGISLSVILGILVITTVASLVYAKRHPEATPDVELSQVEGEALRED</sequence>
<keyword evidence="5 6" id="KW-0472">Membrane</keyword>
<dbReference type="PANTHER" id="PTHR30238:SF0">
    <property type="entry name" value="THYLAKOID MEMBRANE PROTEIN TERC, CHLOROPLASTIC"/>
    <property type="match status" value="1"/>
</dbReference>
<dbReference type="Proteomes" id="UP001240447">
    <property type="component" value="Unassembled WGS sequence"/>
</dbReference>
<accession>A0ABT9NSB7</accession>
<evidence type="ECO:0000256" key="1">
    <source>
        <dbReference type="ARBA" id="ARBA00004141"/>
    </source>
</evidence>
<feature type="transmembrane region" description="Helical" evidence="6">
    <location>
        <begin position="6"/>
        <end position="28"/>
    </location>
</feature>
<name>A0ABT9NSB7_9ACTN</name>